<protein>
    <submittedName>
        <fullName evidence="1">CRISPR-associated protein, Csd2/Csh2 family</fullName>
    </submittedName>
</protein>
<sequence length="298" mass="32853">MDEKVLDHKIDFSVVVGVKNANPNGDPLDGNRPRVNADGYGEITDVALKRKIRNRWQDMGKSVLVLMQERVTDGLMNIRDRVKQSDAVNEAIALQKDKTANWRDAFYNAACQSWLDVRAFGQVMPFSSSKLKDGLDGVSIGIRGPVSIQSAYSVKPVTIKEEQITKSINLEKKDGKASDTMGTKAAVPFMAYKFNGSINVEQAQKTGFTVADAAALKEALRTLFVNDSSSARPEGSMAVLKLVWWEHESKMGKLAPYLVHDLTTVDMPADATKFDQIKVNVKKPEDTTGIHCDVITGY</sequence>
<dbReference type="InterPro" id="IPR013418">
    <property type="entry name" value="CRISPR-assoc_prot_Cas7/Csd2"/>
</dbReference>
<proteinExistence type="predicted"/>
<dbReference type="Pfam" id="PF05107">
    <property type="entry name" value="Cas_Cas7"/>
    <property type="match status" value="1"/>
</dbReference>
<dbReference type="InterPro" id="IPR006482">
    <property type="entry name" value="Cas7_Csh2/Csh2"/>
</dbReference>
<evidence type="ECO:0000313" key="1">
    <source>
        <dbReference type="EMBL" id="SFZ88602.1"/>
    </source>
</evidence>
<organism evidence="1">
    <name type="scientific">Loigolactobacillus rennini</name>
    <dbReference type="NCBI Taxonomy" id="238013"/>
    <lineage>
        <taxon>Bacteria</taxon>
        <taxon>Bacillati</taxon>
        <taxon>Bacillota</taxon>
        <taxon>Bacilli</taxon>
        <taxon>Lactobacillales</taxon>
        <taxon>Lactobacillaceae</taxon>
        <taxon>Loigolactobacillus</taxon>
    </lineage>
</organism>
<dbReference type="GO" id="GO:0043571">
    <property type="term" value="P:maintenance of CRISPR repeat elements"/>
    <property type="evidence" value="ECO:0007669"/>
    <property type="project" value="InterPro"/>
</dbReference>
<dbReference type="EMBL" id="LT634362">
    <property type="protein sequence ID" value="SFZ88602.1"/>
    <property type="molecule type" value="Genomic_DNA"/>
</dbReference>
<reference evidence="1" key="1">
    <citation type="submission" date="2016-11" db="EMBL/GenBank/DDBJ databases">
        <authorList>
            <person name="Jaros S."/>
            <person name="Januszkiewicz K."/>
            <person name="Wedrychowicz H."/>
        </authorList>
    </citation>
    <scope>NUCLEOTIDE SEQUENCE</scope>
    <source>
        <strain evidence="1">ACA-DC 565</strain>
    </source>
</reference>
<accession>A0A1K2I876</accession>
<name>A0A1K2I876_9LACO</name>
<dbReference type="NCBIfam" id="TIGR02589">
    <property type="entry name" value="cas_Csd2"/>
    <property type="match status" value="1"/>
</dbReference>
<gene>
    <name evidence="1" type="ORF">LREN565_1715</name>
</gene>
<dbReference type="NCBIfam" id="TIGR01595">
    <property type="entry name" value="cas_CT1132"/>
    <property type="match status" value="1"/>
</dbReference>
<dbReference type="AlphaFoldDB" id="A0A1K2I876"/>